<sequence>MPVINGVYLKDFPALPSAVTDANIIPIAISGNQIAYRTTVAGIVTDARVTSKLLTGLSVTGSTILATDTILQAFGKVQNQLNGKVSSVGLTMPAAFNVANSPITSAGTLAVTAAGLASQYIRGDGALADFPTTGGGGSSVSYYLNGSVSQGTIGGNAYYEMNKTPVIGTGTDFSIATDGYIAQFITDANDPASLLIPGGNWNVEMYFSASSSGGTPSFYVEVYKYDGSTFTLLGSSSATPEGITNGTAIDIYYTSVGIPETVLTITDRLAIRVYVTHSGRTITLHTEDNHLSEIVTTFSNGLTALNGLTKQTQYFATGTTGTDFNISSSVDTHTFNIPSASATARGLITTGSQTIVGFKTFNSGIEASRTTGNTIASTCSATGGLAFYGQSSGGASAQFDSGAAGEPSLRVKHTNSGPLQHWLNASAVVATMSNAGALTIAGQLSLGSTITNGTYTYTLPSATGTLALTSDIHSAVTLSAIGSTPNANAATLTGQVLNLEPASASFGGVVTTGTQTFAGDKTLTGSLYGIALSMTGTVGDIIASTATTGKAFRGTATTGYGVYATSTTGQAIYAESTGTGGSAINGTAANGIGGYFINNATSFATLIVTNSGSGNLAQFSNSAGTKFTINNAGNLGNGTYTYTLPSATGTLALTSALSSYLPLSGGTLTGALAFNSGFGTSTAAISIYNNTGASASNVALIDFRVNNSFGGNERVASITATNPNAAGNNGGSLLFAVSANGTSTTPTTALTIASTGAATFSSKVGVGGAAATYSLTAYNGANGTTAAFGGTARGLRIDNDGTFSSGRTTIFGVDNTFYGSYQPLAIGGSELYFSTAGTDRLTIASTGAATFTSNVTAGNTTVGAQVNVFASSYGNNGLFNAYGTDGNIKLQMGGLSNTNAFIYTGAGNSLSLFAGAAERLTIASTGAATFSSSVTATTGLTVGSLGSGSDAIITLANNASGSPRTIYYKASNASVNFTSTGAADLMMLSNGGVLTINNLGTGTVQATAGVLSVISDSKAKDKTGLFEGSAITAINKIQKPQYWNYNEKSQLGESTYSVKQFGLFADDIHEVLGEEFAPTQTQSVYDEETKETKVEPVLIDGSPSYSMSDRALLSLAIQAIQELKAEIDLLKGEPIIPTDNNLE</sequence>
<dbReference type="InterPro" id="IPR030392">
    <property type="entry name" value="S74_ICA"/>
</dbReference>
<evidence type="ECO:0000313" key="4">
    <source>
        <dbReference type="EMBL" id="CAB4172977.1"/>
    </source>
</evidence>
<gene>
    <name evidence="4" type="ORF">UFOVP950_21</name>
</gene>
<evidence type="ECO:0000256" key="1">
    <source>
        <dbReference type="ARBA" id="ARBA00004328"/>
    </source>
</evidence>
<name>A0A6J5PPP8_9CAUD</name>
<proteinExistence type="predicted"/>
<organism evidence="4">
    <name type="scientific">uncultured Caudovirales phage</name>
    <dbReference type="NCBI Taxonomy" id="2100421"/>
    <lineage>
        <taxon>Viruses</taxon>
        <taxon>Duplodnaviria</taxon>
        <taxon>Heunggongvirae</taxon>
        <taxon>Uroviricota</taxon>
        <taxon>Caudoviricetes</taxon>
        <taxon>Peduoviridae</taxon>
        <taxon>Maltschvirus</taxon>
        <taxon>Maltschvirus maltsch</taxon>
    </lineage>
</organism>
<evidence type="ECO:0000259" key="3">
    <source>
        <dbReference type="PROSITE" id="PS51688"/>
    </source>
</evidence>
<reference evidence="4" key="1">
    <citation type="submission" date="2020-05" db="EMBL/GenBank/DDBJ databases">
        <authorList>
            <person name="Chiriac C."/>
            <person name="Salcher M."/>
            <person name="Ghai R."/>
            <person name="Kavagutti S V."/>
        </authorList>
    </citation>
    <scope>NUCLEOTIDE SEQUENCE</scope>
</reference>
<feature type="domain" description="Peptidase S74" evidence="3">
    <location>
        <begin position="1015"/>
        <end position="1134"/>
    </location>
</feature>
<accession>A0A6J5PPP8</accession>
<dbReference type="PROSITE" id="PS51688">
    <property type="entry name" value="ICA"/>
    <property type="match status" value="1"/>
</dbReference>
<dbReference type="GO" id="GO:0098015">
    <property type="term" value="C:virus tail"/>
    <property type="evidence" value="ECO:0007669"/>
    <property type="project" value="UniProtKB-KW"/>
</dbReference>
<dbReference type="EMBL" id="LR796894">
    <property type="protein sequence ID" value="CAB4172977.1"/>
    <property type="molecule type" value="Genomic_DNA"/>
</dbReference>
<comment type="subcellular location">
    <subcellularLocation>
        <location evidence="1">Virion</location>
    </subcellularLocation>
</comment>
<protein>
    <recommendedName>
        <fullName evidence="3">Peptidase S74 domain-containing protein</fullName>
    </recommendedName>
</protein>
<keyword evidence="2" id="KW-1227">Viral tail protein</keyword>
<keyword evidence="2" id="KW-0946">Virion</keyword>
<evidence type="ECO:0000256" key="2">
    <source>
        <dbReference type="ARBA" id="ARBA00022732"/>
    </source>
</evidence>